<dbReference type="EMBL" id="CAEKKB010000001">
    <property type="protein sequence ID" value="CAB4294129.1"/>
    <property type="molecule type" value="Genomic_DNA"/>
</dbReference>
<keyword evidence="3" id="KW-1185">Reference proteome</keyword>
<accession>A0A6J5VXY9</accession>
<feature type="region of interest" description="Disordered" evidence="1">
    <location>
        <begin position="1"/>
        <end position="26"/>
    </location>
</feature>
<evidence type="ECO:0000256" key="1">
    <source>
        <dbReference type="SAM" id="MobiDB-lite"/>
    </source>
</evidence>
<sequence length="80" mass="9241">MNFERHRPKPPLRLSPNYSRHPTESEPAKKLRFRWFQSDGWLQCDGSCVRRRWLVAVRPVVEESETETGREEGGGGGVGF</sequence>
<evidence type="ECO:0000313" key="2">
    <source>
        <dbReference type="EMBL" id="CAB4294129.1"/>
    </source>
</evidence>
<organism evidence="2 3">
    <name type="scientific">Prunus armeniaca</name>
    <name type="common">Apricot</name>
    <name type="synonym">Armeniaca vulgaris</name>
    <dbReference type="NCBI Taxonomy" id="36596"/>
    <lineage>
        <taxon>Eukaryota</taxon>
        <taxon>Viridiplantae</taxon>
        <taxon>Streptophyta</taxon>
        <taxon>Embryophyta</taxon>
        <taxon>Tracheophyta</taxon>
        <taxon>Spermatophyta</taxon>
        <taxon>Magnoliopsida</taxon>
        <taxon>eudicotyledons</taxon>
        <taxon>Gunneridae</taxon>
        <taxon>Pentapetalae</taxon>
        <taxon>rosids</taxon>
        <taxon>fabids</taxon>
        <taxon>Rosales</taxon>
        <taxon>Rosaceae</taxon>
        <taxon>Amygdaloideae</taxon>
        <taxon>Amygdaleae</taxon>
        <taxon>Prunus</taxon>
    </lineage>
</organism>
<proteinExistence type="predicted"/>
<dbReference type="AlphaFoldDB" id="A0A6J5VXY9"/>
<protein>
    <submittedName>
        <fullName evidence="2">Uncharacterized protein</fullName>
    </submittedName>
</protein>
<feature type="compositionally biased region" description="Basic residues" evidence="1">
    <location>
        <begin position="1"/>
        <end position="10"/>
    </location>
</feature>
<reference evidence="3" key="1">
    <citation type="journal article" date="2020" name="Genome Biol.">
        <title>Gamete binning: chromosome-level and haplotype-resolved genome assembly enabled by high-throughput single-cell sequencing of gamete genomes.</title>
        <authorList>
            <person name="Campoy J.A."/>
            <person name="Sun H."/>
            <person name="Goel M."/>
            <person name="Jiao W.-B."/>
            <person name="Folz-Donahue K."/>
            <person name="Wang N."/>
            <person name="Rubio M."/>
            <person name="Liu C."/>
            <person name="Kukat C."/>
            <person name="Ruiz D."/>
            <person name="Huettel B."/>
            <person name="Schneeberger K."/>
        </authorList>
    </citation>
    <scope>NUCLEOTIDE SEQUENCE [LARGE SCALE GENOMIC DNA]</scope>
    <source>
        <strain evidence="3">cv. Rojo Pasion</strain>
    </source>
</reference>
<gene>
    <name evidence="2" type="ORF">ORAREDHAP_LOCUS4070</name>
</gene>
<evidence type="ECO:0000313" key="3">
    <source>
        <dbReference type="Proteomes" id="UP000507245"/>
    </source>
</evidence>
<dbReference type="Proteomes" id="UP000507245">
    <property type="component" value="Unassembled WGS sequence"/>
</dbReference>
<name>A0A6J5VXY9_PRUAR</name>